<proteinExistence type="predicted"/>
<accession>A0A8S5V952</accession>
<protein>
    <submittedName>
        <fullName evidence="1">Uncharacterized protein</fullName>
    </submittedName>
</protein>
<name>A0A8S5V952_9CAUD</name>
<reference evidence="1" key="1">
    <citation type="journal article" date="2021" name="Proc. Natl. Acad. Sci. U.S.A.">
        <title>A Catalog of Tens of Thousands of Viruses from Human Metagenomes Reveals Hidden Associations with Chronic Diseases.</title>
        <authorList>
            <person name="Tisza M.J."/>
            <person name="Buck C.B."/>
        </authorList>
    </citation>
    <scope>NUCLEOTIDE SEQUENCE</scope>
    <source>
        <strain evidence="1">CtCpR1</strain>
    </source>
</reference>
<dbReference type="EMBL" id="BK016224">
    <property type="protein sequence ID" value="DAG03171.1"/>
    <property type="molecule type" value="Genomic_DNA"/>
</dbReference>
<evidence type="ECO:0000313" key="1">
    <source>
        <dbReference type="EMBL" id="DAG03171.1"/>
    </source>
</evidence>
<organism evidence="1">
    <name type="scientific">Caudovirales sp. ctCpR1</name>
    <dbReference type="NCBI Taxonomy" id="2825760"/>
    <lineage>
        <taxon>Viruses</taxon>
        <taxon>Duplodnaviria</taxon>
        <taxon>Heunggongvirae</taxon>
        <taxon>Uroviricota</taxon>
        <taxon>Caudoviricetes</taxon>
    </lineage>
</organism>
<sequence>MAEVVTAQFVGWSSCGFVTGKYYEIEVSAGRSGCLCVRDVQGQGLCLYSKLENLKRNWRVLDLRETENK</sequence>